<organism evidence="3 4">
    <name type="scientific">Caldimonas aquatica</name>
    <dbReference type="NCBI Taxonomy" id="376175"/>
    <lineage>
        <taxon>Bacteria</taxon>
        <taxon>Pseudomonadati</taxon>
        <taxon>Pseudomonadota</taxon>
        <taxon>Betaproteobacteria</taxon>
        <taxon>Burkholderiales</taxon>
        <taxon>Sphaerotilaceae</taxon>
        <taxon>Caldimonas</taxon>
    </lineage>
</organism>
<evidence type="ECO:0000313" key="4">
    <source>
        <dbReference type="Proteomes" id="UP001163266"/>
    </source>
</evidence>
<dbReference type="EMBL" id="CP110257">
    <property type="protein sequence ID" value="UZD56297.1"/>
    <property type="molecule type" value="Genomic_DNA"/>
</dbReference>
<protein>
    <submittedName>
        <fullName evidence="3">CbiX/SirB N-terminal domain-containing protein</fullName>
    </submittedName>
</protein>
<dbReference type="SUPFAM" id="SSF53800">
    <property type="entry name" value="Chelatase"/>
    <property type="match status" value="1"/>
</dbReference>
<dbReference type="Gene3D" id="3.40.50.1400">
    <property type="match status" value="1"/>
</dbReference>
<dbReference type="PANTHER" id="PTHR33542">
    <property type="entry name" value="SIROHYDROCHLORIN FERROCHELATASE, CHLOROPLASTIC"/>
    <property type="match status" value="1"/>
</dbReference>
<keyword evidence="4" id="KW-1185">Reference proteome</keyword>
<evidence type="ECO:0000256" key="1">
    <source>
        <dbReference type="ARBA" id="ARBA00022723"/>
    </source>
</evidence>
<evidence type="ECO:0000313" key="3">
    <source>
        <dbReference type="EMBL" id="UZD56297.1"/>
    </source>
</evidence>
<proteinExistence type="predicted"/>
<dbReference type="CDD" id="cd03416">
    <property type="entry name" value="CbiX_SirB_N"/>
    <property type="match status" value="1"/>
</dbReference>
<dbReference type="Pfam" id="PF01903">
    <property type="entry name" value="CbiX"/>
    <property type="match status" value="1"/>
</dbReference>
<sequence>MKTGILLFAHGARDPRWADPFREVEREVRQLAPQAAVALAFLEFMPPTLREAGARLVEDGCTSVAVVPLFLGAGGHVRKDVPELLGQLRAAHPQVAWSLCRAVGEHPEVVRALAHAAVERTWGGAGPANSEMT</sequence>
<reference evidence="3" key="1">
    <citation type="submission" date="2022-10" db="EMBL/GenBank/DDBJ databases">
        <title>Complete genome sequence of Schlegelella aquatica LMG 23380.</title>
        <authorList>
            <person name="Musilova J."/>
            <person name="Kourilova X."/>
            <person name="Bezdicek M."/>
            <person name="Hermankova K."/>
            <person name="Obruca S."/>
            <person name="Sedlar K."/>
        </authorList>
    </citation>
    <scope>NUCLEOTIDE SEQUENCE</scope>
    <source>
        <strain evidence="3">LMG 23380</strain>
    </source>
</reference>
<keyword evidence="1" id="KW-0479">Metal-binding</keyword>
<name>A0ABY6MWC2_9BURK</name>
<dbReference type="InterPro" id="IPR050963">
    <property type="entry name" value="Sirohydro_Cobaltochel/CbiX"/>
</dbReference>
<keyword evidence="2" id="KW-0456">Lyase</keyword>
<accession>A0ABY6MWC2</accession>
<dbReference type="RefSeq" id="WP_264894239.1">
    <property type="nucleotide sequence ID" value="NZ_CP110257.1"/>
</dbReference>
<dbReference type="PANTHER" id="PTHR33542:SF3">
    <property type="entry name" value="SIROHYDROCHLORIN FERROCHELATASE, CHLOROPLASTIC"/>
    <property type="match status" value="1"/>
</dbReference>
<evidence type="ECO:0000256" key="2">
    <source>
        <dbReference type="ARBA" id="ARBA00023239"/>
    </source>
</evidence>
<dbReference type="Proteomes" id="UP001163266">
    <property type="component" value="Chromosome"/>
</dbReference>
<dbReference type="InterPro" id="IPR002762">
    <property type="entry name" value="CbiX-like"/>
</dbReference>
<gene>
    <name evidence="3" type="ORF">OMP39_06950</name>
</gene>